<reference evidence="3" key="1">
    <citation type="submission" date="2018-07" db="EMBL/GenBank/DDBJ databases">
        <authorList>
            <person name="Zhao J."/>
        </authorList>
    </citation>
    <scope>NUCLEOTIDE SEQUENCE [LARGE SCALE GENOMIC DNA]</scope>
    <source>
        <strain evidence="3">GSSD-12</strain>
    </source>
</reference>
<keyword evidence="3" id="KW-1185">Reference proteome</keyword>
<evidence type="ECO:0000256" key="1">
    <source>
        <dbReference type="SAM" id="MobiDB-lite"/>
    </source>
</evidence>
<proteinExistence type="predicted"/>
<evidence type="ECO:0000313" key="2">
    <source>
        <dbReference type="EMBL" id="AXG82289.1"/>
    </source>
</evidence>
<feature type="region of interest" description="Disordered" evidence="1">
    <location>
        <begin position="70"/>
        <end position="158"/>
    </location>
</feature>
<dbReference type="Pfam" id="PF19720">
    <property type="entry name" value="DUF6214"/>
    <property type="match status" value="1"/>
</dbReference>
<dbReference type="Proteomes" id="UP000253868">
    <property type="component" value="Chromosome"/>
</dbReference>
<gene>
    <name evidence="2" type="ORF">DVK44_01430</name>
</gene>
<dbReference type="OrthoDB" id="4333893at2"/>
<evidence type="ECO:0000313" key="3">
    <source>
        <dbReference type="Proteomes" id="UP000253868"/>
    </source>
</evidence>
<protein>
    <submittedName>
        <fullName evidence="2">Uncharacterized protein</fullName>
    </submittedName>
</protein>
<dbReference type="InterPro" id="IPR046186">
    <property type="entry name" value="DUF6214"/>
</dbReference>
<feature type="compositionally biased region" description="Pro residues" evidence="1">
    <location>
        <begin position="101"/>
        <end position="117"/>
    </location>
</feature>
<dbReference type="EMBL" id="CP031194">
    <property type="protein sequence ID" value="AXG82289.1"/>
    <property type="molecule type" value="Genomic_DNA"/>
</dbReference>
<dbReference type="AlphaFoldDB" id="A0A345I015"/>
<dbReference type="KEGG" id="spad:DVK44_01430"/>
<sequence>MLPPWVDVRLTFADGARIDVLAVVRDGRIAIEDAQADPPLALAGFAALAEAIEAPLQSACQVVAGRHRPPVPQIDTASDPAPNPVLETGPDTGLAAQPEPATEPAPAPASAPTPTPMPAVAVDPAPEPEPTTPVAGTPPNAEPGRHRATPALPRGSAARRGVAEVYRAAQRAGQDPVLAVMAATGFSRRKALRLIAGARDEGHLTPRHHRR</sequence>
<name>A0A345I015_9ACTN</name>
<accession>A0A345I015</accession>
<organism evidence="2 3">
    <name type="scientific">Streptomyces paludis</name>
    <dbReference type="NCBI Taxonomy" id="2282738"/>
    <lineage>
        <taxon>Bacteria</taxon>
        <taxon>Bacillati</taxon>
        <taxon>Actinomycetota</taxon>
        <taxon>Actinomycetes</taxon>
        <taxon>Kitasatosporales</taxon>
        <taxon>Streptomycetaceae</taxon>
        <taxon>Streptomyces</taxon>
    </lineage>
</organism>